<dbReference type="Proteomes" id="UP000000552">
    <property type="component" value="Chromosome"/>
</dbReference>
<reference evidence="1 2" key="1">
    <citation type="journal article" date="2000" name="DNA Res.">
        <title>Complete genome structure of the nitrogen-fixing symbiotic bacterium Mesorhizobium loti.</title>
        <authorList>
            <person name="Kaneko T."/>
            <person name="Nakamura Y."/>
            <person name="Sato S."/>
            <person name="Asamizu E."/>
            <person name="Kato T."/>
            <person name="Sasamoto S."/>
            <person name="Watanabe A."/>
            <person name="Idesawa K."/>
            <person name="Ishikawa A."/>
            <person name="Kawashima K."/>
            <person name="Kimura T."/>
            <person name="Kishida Y."/>
            <person name="Kiyokawa C."/>
            <person name="Kohara M."/>
            <person name="Matsumoto M."/>
            <person name="Matsuno A."/>
            <person name="Mochizuki Y."/>
            <person name="Nakayama S."/>
            <person name="Nakazaki N."/>
            <person name="Shimpo S."/>
            <person name="Sugimoto M."/>
            <person name="Takeuchi C."/>
            <person name="Yamada M."/>
            <person name="Tabata S."/>
        </authorList>
    </citation>
    <scope>NUCLEOTIDE SEQUENCE [LARGE SCALE GENOMIC DNA]</scope>
    <source>
        <strain evidence="2">LMG 29417 / CECT 9101 / MAFF 303099</strain>
    </source>
</reference>
<protein>
    <submittedName>
        <fullName evidence="1">Mll1420 protein</fullName>
    </submittedName>
</protein>
<gene>
    <name evidence="1" type="ordered locus">mll1420</name>
</gene>
<dbReference type="HOGENOM" id="CLU_1685180_0_0_5"/>
<dbReference type="AlphaFoldDB" id="Q98KL5"/>
<organism evidence="1 2">
    <name type="scientific">Mesorhizobium japonicum (strain LMG 29417 / CECT 9101 / MAFF 303099)</name>
    <name type="common">Mesorhizobium loti (strain MAFF 303099)</name>
    <dbReference type="NCBI Taxonomy" id="266835"/>
    <lineage>
        <taxon>Bacteria</taxon>
        <taxon>Pseudomonadati</taxon>
        <taxon>Pseudomonadota</taxon>
        <taxon>Alphaproteobacteria</taxon>
        <taxon>Hyphomicrobiales</taxon>
        <taxon>Phyllobacteriaceae</taxon>
        <taxon>Mesorhizobium</taxon>
    </lineage>
</organism>
<proteinExistence type="predicted"/>
<sequence>MPDPKPFPGLGFILGVEMAEFDGRRRGQGVSRVRCPVRHADRRAAAYMLECMGGAQLEGLVGNVGPVDTVVIDDAHGHVDSLMERIGRLQQTEHVFRIGRRDMTDNVDGEQVVAIGVDATDRRHGLQEIHGLCLLWRNALVFWNTGNPYLFPSKAL</sequence>
<name>Q98KL5_RHILO</name>
<accession>Q98KL5</accession>
<evidence type="ECO:0000313" key="1">
    <source>
        <dbReference type="EMBL" id="BAB48799.1"/>
    </source>
</evidence>
<dbReference type="EMBL" id="BA000012">
    <property type="protein sequence ID" value="BAB48799.1"/>
    <property type="molecule type" value="Genomic_DNA"/>
</dbReference>
<evidence type="ECO:0000313" key="2">
    <source>
        <dbReference type="Proteomes" id="UP000000552"/>
    </source>
</evidence>
<dbReference type="KEGG" id="mlo:mll1420"/>